<sequence>MNSVNVTAQAVSPFPAPPDYAQHYTSDRIAQGAVLPPPPVQSEFTVFGEDYNLDDEIIRSLTSQNIKQLYSSKNDWKSEMKKLNRYIFCKNLEVFFARIVKIF</sequence>
<dbReference type="PANTHER" id="PTHR21428:SF11">
    <property type="entry name" value="MEDIATOR OF RNA POLYMERASE II TRANSCRIPTION SUBUNIT 7"/>
    <property type="match status" value="1"/>
</dbReference>
<evidence type="ECO:0000313" key="2">
    <source>
        <dbReference type="Proteomes" id="UP000095283"/>
    </source>
</evidence>
<comment type="function">
    <text evidence="1">Component of the Mediator complex, a coactivator involved in the regulated transcription of nearly all RNA polymerase II-dependent genes. Mediator functions as a bridge to convey information from gene-specific regulatory proteins to the basal RNA polymerase II transcription machinery.</text>
</comment>
<dbReference type="GO" id="GO:0006357">
    <property type="term" value="P:regulation of transcription by RNA polymerase II"/>
    <property type="evidence" value="ECO:0007669"/>
    <property type="project" value="InterPro"/>
</dbReference>
<name>A0A1I7W6G5_HETBA</name>
<keyword evidence="2" id="KW-1185">Reference proteome</keyword>
<dbReference type="Pfam" id="PF05983">
    <property type="entry name" value="Med7"/>
    <property type="match status" value="1"/>
</dbReference>
<dbReference type="PANTHER" id="PTHR21428">
    <property type="entry name" value="MEDIATOR OF RNA POLYMERASE II TRANSCRIPTION SUBUNIT 7"/>
    <property type="match status" value="1"/>
</dbReference>
<comment type="subcellular location">
    <subcellularLocation>
        <location evidence="1">Nucleus</location>
    </subcellularLocation>
</comment>
<dbReference type="WBParaSite" id="Hba_00188">
    <property type="protein sequence ID" value="Hba_00188"/>
    <property type="gene ID" value="Hba_00188"/>
</dbReference>
<reference evidence="3" key="1">
    <citation type="submission" date="2016-11" db="UniProtKB">
        <authorList>
            <consortium name="WormBaseParasite"/>
        </authorList>
    </citation>
    <scope>IDENTIFICATION</scope>
</reference>
<comment type="similarity">
    <text evidence="1">Belongs to the Mediator complex subunit 7 family.</text>
</comment>
<comment type="subunit">
    <text evidence="1">Component of the Mediator complex.</text>
</comment>
<dbReference type="GO" id="GO:0003712">
    <property type="term" value="F:transcription coregulator activity"/>
    <property type="evidence" value="ECO:0007669"/>
    <property type="project" value="InterPro"/>
</dbReference>
<dbReference type="GO" id="GO:0016592">
    <property type="term" value="C:mediator complex"/>
    <property type="evidence" value="ECO:0007669"/>
    <property type="project" value="InterPro"/>
</dbReference>
<dbReference type="Proteomes" id="UP000095283">
    <property type="component" value="Unplaced"/>
</dbReference>
<evidence type="ECO:0000256" key="1">
    <source>
        <dbReference type="RuleBase" id="RU364060"/>
    </source>
</evidence>
<accession>A0A1I7W6G5</accession>
<keyword evidence="1" id="KW-0805">Transcription regulation</keyword>
<evidence type="ECO:0000313" key="3">
    <source>
        <dbReference type="WBParaSite" id="Hba_00188"/>
    </source>
</evidence>
<dbReference type="AlphaFoldDB" id="A0A1I7W6G5"/>
<keyword evidence="1" id="KW-0539">Nucleus</keyword>
<keyword evidence="1" id="KW-0010">Activator</keyword>
<keyword evidence="1" id="KW-0804">Transcription</keyword>
<proteinExistence type="inferred from homology"/>
<protein>
    <recommendedName>
        <fullName evidence="1">Mediator of RNA polymerase II transcription subunit 7</fullName>
    </recommendedName>
</protein>
<dbReference type="GO" id="GO:0070847">
    <property type="term" value="C:core mediator complex"/>
    <property type="evidence" value="ECO:0007669"/>
    <property type="project" value="TreeGrafter"/>
</dbReference>
<organism evidence="2 3">
    <name type="scientific">Heterorhabditis bacteriophora</name>
    <name type="common">Entomopathogenic nematode worm</name>
    <dbReference type="NCBI Taxonomy" id="37862"/>
    <lineage>
        <taxon>Eukaryota</taxon>
        <taxon>Metazoa</taxon>
        <taxon>Ecdysozoa</taxon>
        <taxon>Nematoda</taxon>
        <taxon>Chromadorea</taxon>
        <taxon>Rhabditida</taxon>
        <taxon>Rhabditina</taxon>
        <taxon>Rhabditomorpha</taxon>
        <taxon>Strongyloidea</taxon>
        <taxon>Heterorhabditidae</taxon>
        <taxon>Heterorhabditis</taxon>
    </lineage>
</organism>
<dbReference type="InterPro" id="IPR009244">
    <property type="entry name" value="Mediatior_Med7"/>
</dbReference>